<dbReference type="Proteomes" id="UP000237466">
    <property type="component" value="Unassembled WGS sequence"/>
</dbReference>
<dbReference type="EMBL" id="PDGH01000005">
    <property type="protein sequence ID" value="POB50180.1"/>
    <property type="molecule type" value="Genomic_DNA"/>
</dbReference>
<protein>
    <submittedName>
        <fullName evidence="4">Uncharacterized protein</fullName>
    </submittedName>
</protein>
<feature type="signal peptide" evidence="3">
    <location>
        <begin position="1"/>
        <end position="21"/>
    </location>
</feature>
<dbReference type="AlphaFoldDB" id="A0A2S3R901"/>
<evidence type="ECO:0000313" key="5">
    <source>
        <dbReference type="Proteomes" id="UP000237466"/>
    </source>
</evidence>
<dbReference type="Pfam" id="PF13432">
    <property type="entry name" value="TPR_16"/>
    <property type="match status" value="1"/>
</dbReference>
<comment type="caution">
    <text evidence="4">The sequence shown here is derived from an EMBL/GenBank/DDBJ whole genome shotgun (WGS) entry which is preliminary data.</text>
</comment>
<dbReference type="Gene3D" id="1.25.40.10">
    <property type="entry name" value="Tetratricopeptide repeat domain"/>
    <property type="match status" value="1"/>
</dbReference>
<organism evidence="4 5">
    <name type="scientific">Vibrio vulnificus</name>
    <dbReference type="NCBI Taxonomy" id="672"/>
    <lineage>
        <taxon>Bacteria</taxon>
        <taxon>Pseudomonadati</taxon>
        <taxon>Pseudomonadota</taxon>
        <taxon>Gammaproteobacteria</taxon>
        <taxon>Vibrionales</taxon>
        <taxon>Vibrionaceae</taxon>
        <taxon>Vibrio</taxon>
    </lineage>
</organism>
<reference evidence="4 5" key="1">
    <citation type="journal article" date="2018" name="Front. Microbiol.">
        <title>Phylogeny of Vibrio vulnificus from the Analysis of the Core-Genome: Implications for Intra-Species Taxonomy.</title>
        <authorList>
            <person name="Roig F.J."/>
            <person name="Gonzalez-Candelas F."/>
            <person name="Sanjuan E."/>
            <person name="Fouz B."/>
            <person name="Feil E.J."/>
            <person name="Llorens C."/>
            <person name="Baker-Austin C."/>
            <person name="Oliver J.D."/>
            <person name="Danin-Poleg Y."/>
            <person name="Gibas C.J."/>
            <person name="Kashi Y."/>
            <person name="Gulig P.A."/>
            <person name="Morrison S.S."/>
            <person name="Amaro C."/>
        </authorList>
    </citation>
    <scope>NUCLEOTIDE SEQUENCE [LARGE SCALE GENOMIC DNA]</scope>
    <source>
        <strain evidence="4 5">CECT4608</strain>
    </source>
</reference>
<evidence type="ECO:0000313" key="4">
    <source>
        <dbReference type="EMBL" id="POB50180.1"/>
    </source>
</evidence>
<dbReference type="RefSeq" id="WP_103199538.1">
    <property type="nucleotide sequence ID" value="NZ_JAERHV010000002.1"/>
</dbReference>
<keyword evidence="3" id="KW-0732">Signal</keyword>
<evidence type="ECO:0000256" key="2">
    <source>
        <dbReference type="SAM" id="MobiDB-lite"/>
    </source>
</evidence>
<sequence length="356" mass="39793">MMTRSHTLLLAALGLTAQVSAHDVSFMQSPSAGESAGKSATHELTHATSPQEVVSKLSYQAQDKSLPTELRVGALRNLANYPSQNALVAVSRNLQESDPALREAAIVGAGPYNIVHRWRMVSPLLTDDTEMVRLAATANLLRDYSNLSESQQQALNAPTKALIRYLAQKKDTDSQLLLADVYRWYKQWDKAQPLYQQLTEQTPDNPQVWLSLADNYRAQKNDGEAIETLDDAIQRHPSNAALHYSKALTLVRLDDKNGAAQEMELAANMAENNSYYWYLNGVLQEPFDLQKSVGAFEQAYLISGAPEQLYAVCDIYARYDNPKTELCLTELQKVAPEYVIDQIKQKKDERKMSARG</sequence>
<dbReference type="SUPFAM" id="SSF48452">
    <property type="entry name" value="TPR-like"/>
    <property type="match status" value="1"/>
</dbReference>
<accession>A0A2S3R901</accession>
<evidence type="ECO:0000256" key="3">
    <source>
        <dbReference type="SAM" id="SignalP"/>
    </source>
</evidence>
<name>A0A2S3R901_VIBVL</name>
<dbReference type="SMART" id="SM00028">
    <property type="entry name" value="TPR"/>
    <property type="match status" value="3"/>
</dbReference>
<feature type="chain" id="PRO_5015633204" evidence="3">
    <location>
        <begin position="22"/>
        <end position="356"/>
    </location>
</feature>
<keyword evidence="1" id="KW-0802">TPR repeat</keyword>
<gene>
    <name evidence="4" type="ORF">CRN52_00195</name>
</gene>
<dbReference type="PROSITE" id="PS50005">
    <property type="entry name" value="TPR"/>
    <property type="match status" value="1"/>
</dbReference>
<feature type="region of interest" description="Disordered" evidence="2">
    <location>
        <begin position="28"/>
        <end position="49"/>
    </location>
</feature>
<dbReference type="InterPro" id="IPR011990">
    <property type="entry name" value="TPR-like_helical_dom_sf"/>
</dbReference>
<evidence type="ECO:0000256" key="1">
    <source>
        <dbReference type="PROSITE-ProRule" id="PRU00339"/>
    </source>
</evidence>
<dbReference type="InterPro" id="IPR019734">
    <property type="entry name" value="TPR_rpt"/>
</dbReference>
<proteinExistence type="predicted"/>
<feature type="repeat" description="TPR" evidence="1">
    <location>
        <begin position="206"/>
        <end position="239"/>
    </location>
</feature>